<name>A0A914LB63_MELIC</name>
<protein>
    <submittedName>
        <fullName evidence="2">Uncharacterized protein</fullName>
    </submittedName>
</protein>
<dbReference type="WBParaSite" id="Minc3s00319g10114">
    <property type="protein sequence ID" value="Minc3s00319g10114"/>
    <property type="gene ID" value="Minc3s00319g10114"/>
</dbReference>
<accession>A0A914LB63</accession>
<keyword evidence="1" id="KW-1185">Reference proteome</keyword>
<evidence type="ECO:0000313" key="1">
    <source>
        <dbReference type="Proteomes" id="UP000887563"/>
    </source>
</evidence>
<dbReference type="Proteomes" id="UP000887563">
    <property type="component" value="Unplaced"/>
</dbReference>
<proteinExistence type="predicted"/>
<sequence length="621" mass="73616">MDFCALQIQEMASFLRNCWPCPLADSIDYVFRWKLGDKLALQLYQAFLREPSERNLYADRYHIFFPWMIEVIDDKKKRGRNEWVAVLVKLIDLNLNKLLPNFMRGKLHSEIGNLFNYACKNRNFDVAEKVWDYCKITGLSHRFSVNSLFLFTLYHWMNGRKMEAKTIASVLQSRIRFLRDVSNNKFSEVFQHEQKTQNWWSSTNGKEQYTTLKNGRYVSGPTREVSSHLNFQNQSHSNNMTRIDDSPNIRRRGKLLDPQQEFGSVRAKLNHILFDEYIGGECSLSTILDWADQMRSSKVEETPLLNLIGRLQMMGQHSLIPPLYNAFLKSFEAKPYANRPEILLPAIANAFQSANPIKEYFIFRVGNRVKNGELNMDFCALQIQEMASFLRNCWPCPLADSIDYVFRWKLGDKLALQLYQAFLREPSERNLYADRYHIFFPWMIEVIDDKKKRRNEWVAVLVKLIELNLNKLLPNFMRGKLHSEIGNLFNYACKNRNFDVAEKVWDYCKITGLSHRFSVNSLFLFTLYHWMNGRKMEAKTIASVLQSRIRFLRDVSNNKFSEDKVMEEMEEWRNIRDRFLEINRSYKDIMENPQTKERTRKVCNRVLNGFVNDFIDNKNRK</sequence>
<dbReference type="AlphaFoldDB" id="A0A914LB63"/>
<evidence type="ECO:0000313" key="2">
    <source>
        <dbReference type="WBParaSite" id="Minc3s00319g10114"/>
    </source>
</evidence>
<organism evidence="1 2">
    <name type="scientific">Meloidogyne incognita</name>
    <name type="common">Southern root-knot nematode worm</name>
    <name type="synonym">Oxyuris incognita</name>
    <dbReference type="NCBI Taxonomy" id="6306"/>
    <lineage>
        <taxon>Eukaryota</taxon>
        <taxon>Metazoa</taxon>
        <taxon>Ecdysozoa</taxon>
        <taxon>Nematoda</taxon>
        <taxon>Chromadorea</taxon>
        <taxon>Rhabditida</taxon>
        <taxon>Tylenchina</taxon>
        <taxon>Tylenchomorpha</taxon>
        <taxon>Tylenchoidea</taxon>
        <taxon>Meloidogynidae</taxon>
        <taxon>Meloidogyninae</taxon>
        <taxon>Meloidogyne</taxon>
        <taxon>Meloidogyne incognita group</taxon>
    </lineage>
</organism>
<reference evidence="2" key="1">
    <citation type="submission" date="2022-11" db="UniProtKB">
        <authorList>
            <consortium name="WormBaseParasite"/>
        </authorList>
    </citation>
    <scope>IDENTIFICATION</scope>
</reference>